<feature type="domain" description="Expansin-like EG45" evidence="2">
    <location>
        <begin position="25"/>
        <end position="135"/>
    </location>
</feature>
<dbReference type="PROSITE" id="PS50842">
    <property type="entry name" value="EXPANSIN_EG45"/>
    <property type="match status" value="1"/>
</dbReference>
<sequence length="135" mass="14853">MKVESFFVIAVLLCLTSIACTSDTGTASYYSEHYTPSACFGFADKGTDIASVNDDLWDDSQACGRRYQIICNTLVINEGGTNSCYQVREGELFKVVTVVDHCGDCNGTTMNLSKQVFQYMAPLDAVNIPISYERI</sequence>
<proteinExistence type="predicted"/>
<dbReference type="PANTHER" id="PTHR47295:SF2">
    <property type="entry name" value="EG45-LIKE DOMAIN CONTAINING PROTEIN 1-RELATED"/>
    <property type="match status" value="1"/>
</dbReference>
<keyword evidence="4" id="KW-1185">Reference proteome</keyword>
<accession>A0AAV7HNL5</accession>
<dbReference type="Pfam" id="PF03330">
    <property type="entry name" value="DPBB_1"/>
    <property type="match status" value="1"/>
</dbReference>
<dbReference type="InterPro" id="IPR036908">
    <property type="entry name" value="RlpA-like_sf"/>
</dbReference>
<dbReference type="AlphaFoldDB" id="A0AAV7HNL5"/>
<dbReference type="GO" id="GO:0048046">
    <property type="term" value="C:apoplast"/>
    <property type="evidence" value="ECO:0007669"/>
    <property type="project" value="InterPro"/>
</dbReference>
<protein>
    <recommendedName>
        <fullName evidence="2">Expansin-like EG45 domain-containing protein</fullName>
    </recommendedName>
</protein>
<evidence type="ECO:0000313" key="3">
    <source>
        <dbReference type="EMBL" id="KAH0469262.1"/>
    </source>
</evidence>
<evidence type="ECO:0000256" key="1">
    <source>
        <dbReference type="SAM" id="SignalP"/>
    </source>
</evidence>
<comment type="caution">
    <text evidence="3">The sequence shown here is derived from an EMBL/GenBank/DDBJ whole genome shotgun (WGS) entry which is preliminary data.</text>
</comment>
<feature type="chain" id="PRO_5043742488" description="Expansin-like EG45 domain-containing protein" evidence="1">
    <location>
        <begin position="22"/>
        <end position="135"/>
    </location>
</feature>
<dbReference type="Proteomes" id="UP000775213">
    <property type="component" value="Unassembled WGS sequence"/>
</dbReference>
<dbReference type="SUPFAM" id="SSF50685">
    <property type="entry name" value="Barwin-like endoglucanases"/>
    <property type="match status" value="1"/>
</dbReference>
<evidence type="ECO:0000313" key="4">
    <source>
        <dbReference type="Proteomes" id="UP000775213"/>
    </source>
</evidence>
<dbReference type="Gene3D" id="2.40.40.10">
    <property type="entry name" value="RlpA-like domain"/>
    <property type="match status" value="1"/>
</dbReference>
<gene>
    <name evidence="3" type="ORF">IEQ34_002494</name>
</gene>
<organism evidence="3 4">
    <name type="scientific">Dendrobium chrysotoxum</name>
    <name type="common">Orchid</name>
    <dbReference type="NCBI Taxonomy" id="161865"/>
    <lineage>
        <taxon>Eukaryota</taxon>
        <taxon>Viridiplantae</taxon>
        <taxon>Streptophyta</taxon>
        <taxon>Embryophyta</taxon>
        <taxon>Tracheophyta</taxon>
        <taxon>Spermatophyta</taxon>
        <taxon>Magnoliopsida</taxon>
        <taxon>Liliopsida</taxon>
        <taxon>Asparagales</taxon>
        <taxon>Orchidaceae</taxon>
        <taxon>Epidendroideae</taxon>
        <taxon>Malaxideae</taxon>
        <taxon>Dendrobiinae</taxon>
        <taxon>Dendrobium</taxon>
    </lineage>
</organism>
<dbReference type="CDD" id="cd22269">
    <property type="entry name" value="DPBB_EG45-like"/>
    <property type="match status" value="1"/>
</dbReference>
<name>A0AAV7HNL5_DENCH</name>
<dbReference type="PROSITE" id="PS51257">
    <property type="entry name" value="PROKAR_LIPOPROTEIN"/>
    <property type="match status" value="1"/>
</dbReference>
<dbReference type="PANTHER" id="PTHR47295">
    <property type="entry name" value="EG45-LIKE DOMAIN CONTAINING PROTEIN 1-RELATED"/>
    <property type="match status" value="1"/>
</dbReference>
<evidence type="ECO:0000259" key="2">
    <source>
        <dbReference type="PROSITE" id="PS50842"/>
    </source>
</evidence>
<reference evidence="3 4" key="1">
    <citation type="journal article" date="2021" name="Hortic Res">
        <title>Chromosome-scale assembly of the Dendrobium chrysotoxum genome enhances the understanding of orchid evolution.</title>
        <authorList>
            <person name="Zhang Y."/>
            <person name="Zhang G.Q."/>
            <person name="Zhang D."/>
            <person name="Liu X.D."/>
            <person name="Xu X.Y."/>
            <person name="Sun W.H."/>
            <person name="Yu X."/>
            <person name="Zhu X."/>
            <person name="Wang Z.W."/>
            <person name="Zhao X."/>
            <person name="Zhong W.Y."/>
            <person name="Chen H."/>
            <person name="Yin W.L."/>
            <person name="Huang T."/>
            <person name="Niu S.C."/>
            <person name="Liu Z.J."/>
        </authorList>
    </citation>
    <scope>NUCLEOTIDE SEQUENCE [LARGE SCALE GENOMIC DNA]</scope>
    <source>
        <strain evidence="3">Lindl</strain>
    </source>
</reference>
<dbReference type="InterPro" id="IPR007112">
    <property type="entry name" value="Expansin/allergen_DPBB_dom"/>
</dbReference>
<feature type="signal peptide" evidence="1">
    <location>
        <begin position="1"/>
        <end position="21"/>
    </location>
</feature>
<dbReference type="GO" id="GO:0009627">
    <property type="term" value="P:systemic acquired resistance"/>
    <property type="evidence" value="ECO:0007669"/>
    <property type="project" value="InterPro"/>
</dbReference>
<dbReference type="InterPro" id="IPR044206">
    <property type="entry name" value="EGC1/2"/>
</dbReference>
<dbReference type="InterPro" id="IPR009009">
    <property type="entry name" value="RlpA-like_DPBB"/>
</dbReference>
<dbReference type="EMBL" id="JAGFBR010000003">
    <property type="protein sequence ID" value="KAH0469262.1"/>
    <property type="molecule type" value="Genomic_DNA"/>
</dbReference>
<keyword evidence="1" id="KW-0732">Signal</keyword>